<dbReference type="PANTHER" id="PTHR32060:SF30">
    <property type="entry name" value="CARBOXY-TERMINAL PROCESSING PROTEASE CTPA"/>
    <property type="match status" value="1"/>
</dbReference>
<feature type="chain" id="PRO_5014792279" evidence="6">
    <location>
        <begin position="31"/>
        <end position="418"/>
    </location>
</feature>
<dbReference type="InterPro" id="IPR001478">
    <property type="entry name" value="PDZ"/>
</dbReference>
<dbReference type="CDD" id="cd06782">
    <property type="entry name" value="cpPDZ_CPP-like"/>
    <property type="match status" value="1"/>
</dbReference>
<evidence type="ECO:0000256" key="3">
    <source>
        <dbReference type="ARBA" id="ARBA00022801"/>
    </source>
</evidence>
<keyword evidence="6" id="KW-0732">Signal</keyword>
<dbReference type="GO" id="GO:0004175">
    <property type="term" value="F:endopeptidase activity"/>
    <property type="evidence" value="ECO:0007669"/>
    <property type="project" value="TreeGrafter"/>
</dbReference>
<dbReference type="InterPro" id="IPR029045">
    <property type="entry name" value="ClpP/crotonase-like_dom_sf"/>
</dbReference>
<dbReference type="SMART" id="SM00228">
    <property type="entry name" value="PDZ"/>
    <property type="match status" value="1"/>
</dbReference>
<sequence>MTDKNKRFWKFSGVAVLCILSLFCAFSTGAYLSQNSNSFGELVQKEVDYFGIDKLNSASAVTANIDYNLYWKVWNTIKEEYVNKDQLSDQDLFYGGLKGMVAATGDPYTVFMTPKENKQFEDDMAGTFEGIGAEIGLRDEIITIISPLNDMPAAKAGLKAGDQVFAINGTSTANMTVDEAVRQIRGPKDTKVTLTIFRTGEKNTKDYTITRGVIVVKSVKTEMRADGLYVISVSAFNNDTWGLFQNAVDDVVAKKPKGIILDLRNNPGGYLDTAVDMSSEWVKEGPVVIEKFSDTKQNKYLSTGSARLKDIPTVVLINKGSASASEIVAGALQDTKQATIVGEKSFGKGSVQSLVNLDDGSSIKITIAKWLTPKGISINDQGITPDQEVIIKATDATKEVDPQMQRSLDILNKKTVLK</sequence>
<protein>
    <submittedName>
        <fullName evidence="8">S41 family peptidase</fullName>
    </submittedName>
</protein>
<dbReference type="SUPFAM" id="SSF52096">
    <property type="entry name" value="ClpP/crotonase"/>
    <property type="match status" value="1"/>
</dbReference>
<comment type="caution">
    <text evidence="8">The sequence shown here is derived from an EMBL/GenBank/DDBJ whole genome shotgun (WGS) entry which is preliminary data.</text>
</comment>
<dbReference type="InterPro" id="IPR005151">
    <property type="entry name" value="Tail-specific_protease"/>
</dbReference>
<dbReference type="SUPFAM" id="SSF50156">
    <property type="entry name" value="PDZ domain-like"/>
    <property type="match status" value="1"/>
</dbReference>
<dbReference type="NCBIfam" id="TIGR00225">
    <property type="entry name" value="prc"/>
    <property type="match status" value="1"/>
</dbReference>
<evidence type="ECO:0000256" key="4">
    <source>
        <dbReference type="ARBA" id="ARBA00022825"/>
    </source>
</evidence>
<keyword evidence="2 5" id="KW-0645">Protease</keyword>
<dbReference type="GO" id="GO:0007165">
    <property type="term" value="P:signal transduction"/>
    <property type="evidence" value="ECO:0007669"/>
    <property type="project" value="TreeGrafter"/>
</dbReference>
<accession>A0A2M6WPR7</accession>
<evidence type="ECO:0000256" key="2">
    <source>
        <dbReference type="ARBA" id="ARBA00022670"/>
    </source>
</evidence>
<dbReference type="GO" id="GO:0008236">
    <property type="term" value="F:serine-type peptidase activity"/>
    <property type="evidence" value="ECO:0007669"/>
    <property type="project" value="UniProtKB-KW"/>
</dbReference>
<proteinExistence type="inferred from homology"/>
<feature type="signal peptide" evidence="6">
    <location>
        <begin position="1"/>
        <end position="30"/>
    </location>
</feature>
<dbReference type="InterPro" id="IPR004447">
    <property type="entry name" value="Peptidase_S41A"/>
</dbReference>
<name>A0A2M6WPR7_9BACT</name>
<dbReference type="AlphaFoldDB" id="A0A2M6WPR7"/>
<organism evidence="8 9">
    <name type="scientific">Candidatus Falkowbacteria bacterium CG10_big_fil_rev_8_21_14_0_10_39_9</name>
    <dbReference type="NCBI Taxonomy" id="1974566"/>
    <lineage>
        <taxon>Bacteria</taxon>
        <taxon>Candidatus Falkowiibacteriota</taxon>
    </lineage>
</organism>
<dbReference type="CDD" id="cd07560">
    <property type="entry name" value="Peptidase_S41_CPP"/>
    <property type="match status" value="1"/>
</dbReference>
<keyword evidence="4 5" id="KW-0720">Serine protease</keyword>
<dbReference type="GO" id="GO:0006508">
    <property type="term" value="P:proteolysis"/>
    <property type="evidence" value="ECO:0007669"/>
    <property type="project" value="UniProtKB-KW"/>
</dbReference>
<dbReference type="SMART" id="SM00245">
    <property type="entry name" value="TSPc"/>
    <property type="match status" value="1"/>
</dbReference>
<dbReference type="PANTHER" id="PTHR32060">
    <property type="entry name" value="TAIL-SPECIFIC PROTEASE"/>
    <property type="match status" value="1"/>
</dbReference>
<dbReference type="Pfam" id="PF00595">
    <property type="entry name" value="PDZ"/>
    <property type="match status" value="1"/>
</dbReference>
<dbReference type="Pfam" id="PF03572">
    <property type="entry name" value="Peptidase_S41"/>
    <property type="match status" value="1"/>
</dbReference>
<reference evidence="9" key="1">
    <citation type="submission" date="2017-09" db="EMBL/GenBank/DDBJ databases">
        <title>Depth-based differentiation of microbial function through sediment-hosted aquifers and enrichment of novel symbionts in the deep terrestrial subsurface.</title>
        <authorList>
            <person name="Probst A.J."/>
            <person name="Ladd B."/>
            <person name="Jarett J.K."/>
            <person name="Geller-Mcgrath D.E."/>
            <person name="Sieber C.M.K."/>
            <person name="Emerson J.B."/>
            <person name="Anantharaman K."/>
            <person name="Thomas B.C."/>
            <person name="Malmstrom R."/>
            <person name="Stieglmeier M."/>
            <person name="Klingl A."/>
            <person name="Woyke T."/>
            <person name="Ryan C.M."/>
            <person name="Banfield J.F."/>
        </authorList>
    </citation>
    <scope>NUCLEOTIDE SEQUENCE [LARGE SCALE GENOMIC DNA]</scope>
</reference>
<feature type="domain" description="PDZ" evidence="7">
    <location>
        <begin position="117"/>
        <end position="185"/>
    </location>
</feature>
<dbReference type="InterPro" id="IPR036034">
    <property type="entry name" value="PDZ_sf"/>
</dbReference>
<comment type="similarity">
    <text evidence="1 5">Belongs to the peptidase S41A family.</text>
</comment>
<dbReference type="GO" id="GO:0030288">
    <property type="term" value="C:outer membrane-bounded periplasmic space"/>
    <property type="evidence" value="ECO:0007669"/>
    <property type="project" value="TreeGrafter"/>
</dbReference>
<evidence type="ECO:0000313" key="8">
    <source>
        <dbReference type="EMBL" id="PIT94762.1"/>
    </source>
</evidence>
<evidence type="ECO:0000256" key="5">
    <source>
        <dbReference type="RuleBase" id="RU004404"/>
    </source>
</evidence>
<dbReference type="EMBL" id="PFAQ01000037">
    <property type="protein sequence ID" value="PIT94762.1"/>
    <property type="molecule type" value="Genomic_DNA"/>
</dbReference>
<dbReference type="Gene3D" id="3.30.750.44">
    <property type="match status" value="1"/>
</dbReference>
<dbReference type="FunFam" id="2.30.42.10:FF:000063">
    <property type="entry name" value="Peptidase, S41 family"/>
    <property type="match status" value="1"/>
</dbReference>
<evidence type="ECO:0000259" key="7">
    <source>
        <dbReference type="PROSITE" id="PS50106"/>
    </source>
</evidence>
<evidence type="ECO:0000256" key="1">
    <source>
        <dbReference type="ARBA" id="ARBA00009179"/>
    </source>
</evidence>
<dbReference type="Gene3D" id="2.30.42.10">
    <property type="match status" value="1"/>
</dbReference>
<gene>
    <name evidence="8" type="ORF">COT98_02275</name>
</gene>
<dbReference type="Gene3D" id="3.90.226.10">
    <property type="entry name" value="2-enoyl-CoA Hydratase, Chain A, domain 1"/>
    <property type="match status" value="1"/>
</dbReference>
<evidence type="ECO:0000313" key="9">
    <source>
        <dbReference type="Proteomes" id="UP000228900"/>
    </source>
</evidence>
<dbReference type="Proteomes" id="UP000228900">
    <property type="component" value="Unassembled WGS sequence"/>
</dbReference>
<keyword evidence="3 5" id="KW-0378">Hydrolase</keyword>
<dbReference type="PROSITE" id="PS50106">
    <property type="entry name" value="PDZ"/>
    <property type="match status" value="1"/>
</dbReference>
<evidence type="ECO:0000256" key="6">
    <source>
        <dbReference type="SAM" id="SignalP"/>
    </source>
</evidence>